<reference evidence="4 5" key="1">
    <citation type="submission" date="2017-04" db="EMBL/GenBank/DDBJ databases">
        <authorList>
            <person name="Afonso C.L."/>
            <person name="Miller P.J."/>
            <person name="Scott M.A."/>
            <person name="Spackman E."/>
            <person name="Goraichik I."/>
            <person name="Dimitrov K.M."/>
            <person name="Suarez D.L."/>
            <person name="Swayne D.E."/>
        </authorList>
    </citation>
    <scope>NUCLEOTIDE SEQUENCE [LARGE SCALE GENOMIC DNA]</scope>
    <source>
        <strain evidence="4 5">A2P</strain>
    </source>
</reference>
<dbReference type="PANTHER" id="PTHR44227">
    <property type="match status" value="1"/>
</dbReference>
<evidence type="ECO:0000256" key="2">
    <source>
        <dbReference type="ARBA" id="ARBA00022803"/>
    </source>
</evidence>
<evidence type="ECO:0000313" key="5">
    <source>
        <dbReference type="Proteomes" id="UP000192936"/>
    </source>
</evidence>
<dbReference type="Gene3D" id="1.25.40.10">
    <property type="entry name" value="Tetratricopeptide repeat domain"/>
    <property type="match status" value="2"/>
</dbReference>
<dbReference type="InterPro" id="IPR019734">
    <property type="entry name" value="TPR_rpt"/>
</dbReference>
<keyword evidence="2 3" id="KW-0802">TPR repeat</keyword>
<name>A0A1X7EYL8_9PROT</name>
<dbReference type="InterPro" id="IPR011990">
    <property type="entry name" value="TPR-like_helical_dom_sf"/>
</dbReference>
<dbReference type="Pfam" id="PF13432">
    <property type="entry name" value="TPR_16"/>
    <property type="match status" value="3"/>
</dbReference>
<protein>
    <submittedName>
        <fullName evidence="4">Tetratricopeptide repeat-containing protein</fullName>
    </submittedName>
</protein>
<evidence type="ECO:0000256" key="3">
    <source>
        <dbReference type="PROSITE-ProRule" id="PRU00339"/>
    </source>
</evidence>
<evidence type="ECO:0000313" key="4">
    <source>
        <dbReference type="EMBL" id="SMF42369.1"/>
    </source>
</evidence>
<evidence type="ECO:0000256" key="1">
    <source>
        <dbReference type="ARBA" id="ARBA00022737"/>
    </source>
</evidence>
<dbReference type="OrthoDB" id="7307700at2"/>
<dbReference type="SMART" id="SM00028">
    <property type="entry name" value="TPR"/>
    <property type="match status" value="5"/>
</dbReference>
<organism evidence="4 5">
    <name type="scientific">Azospirillum oryzae</name>
    <dbReference type="NCBI Taxonomy" id="286727"/>
    <lineage>
        <taxon>Bacteria</taxon>
        <taxon>Pseudomonadati</taxon>
        <taxon>Pseudomonadota</taxon>
        <taxon>Alphaproteobacteria</taxon>
        <taxon>Rhodospirillales</taxon>
        <taxon>Azospirillaceae</taxon>
        <taxon>Azospirillum</taxon>
    </lineage>
</organism>
<dbReference type="AlphaFoldDB" id="A0A1X7EYL8"/>
<dbReference type="Proteomes" id="UP000192936">
    <property type="component" value="Unassembled WGS sequence"/>
</dbReference>
<dbReference type="STRING" id="286727.SAMN02982917_2119"/>
<gene>
    <name evidence="4" type="ORF">SAMN02982917_2119</name>
</gene>
<accession>A0A1X7EYL8</accession>
<proteinExistence type="predicted"/>
<dbReference type="EMBL" id="FXAK01000004">
    <property type="protein sequence ID" value="SMF42369.1"/>
    <property type="molecule type" value="Genomic_DNA"/>
</dbReference>
<dbReference type="InterPro" id="IPR052346">
    <property type="entry name" value="O-mannosyl-transferase_TMTC"/>
</dbReference>
<dbReference type="SUPFAM" id="SSF48452">
    <property type="entry name" value="TPR-like"/>
    <property type="match status" value="2"/>
</dbReference>
<sequence>MQGSPQERKEVKQPALSAEAIETWRRNIKASTFSLYHLEMGRALRRQNALPEAAAALARAVDCYPEDHAARIELSDLLRGQGRPDDADALDKEGVRIDPAYREHQAIHWVSSLSDPTPEQEIARIEEAVLRFAGSVDLDLWKAAALLDIGRDEEARRLYAQADLQQVRQPETVGERQSRTGSLLFGNTDLERALAPLNAAVRLVPDLHASWYMLSSAELARGHWAAAEAAARETVRCAPKNAYFYQQLALVQLGQGAVDKATDSLNQALAVAPGHFDIVPRFALVEASRGQADAALAILNRALRERPNDFWLTVDEAIVYEAAGQHSTALNAIGRLVAPYAAILPKSLIWRPWAAPALARLLEAIGHPVPSHLLAFMKISP</sequence>
<keyword evidence="1" id="KW-0677">Repeat</keyword>
<dbReference type="PANTHER" id="PTHR44227:SF3">
    <property type="entry name" value="PROTEIN O-MANNOSYL-TRANSFERASE TMTC4"/>
    <property type="match status" value="1"/>
</dbReference>
<dbReference type="PROSITE" id="PS50005">
    <property type="entry name" value="TPR"/>
    <property type="match status" value="1"/>
</dbReference>
<feature type="repeat" description="TPR" evidence="3">
    <location>
        <begin position="242"/>
        <end position="275"/>
    </location>
</feature>
<dbReference type="RefSeq" id="WP_085085008.1">
    <property type="nucleotide sequence ID" value="NZ_FXAK01000004.1"/>
</dbReference>